<keyword evidence="6" id="KW-0472">Membrane</keyword>
<dbReference type="PANTHER" id="PTHR24421">
    <property type="entry name" value="NITRATE/NITRITE SENSOR PROTEIN NARX-RELATED"/>
    <property type="match status" value="1"/>
</dbReference>
<dbReference type="InterPro" id="IPR000700">
    <property type="entry name" value="PAS-assoc_C"/>
</dbReference>
<evidence type="ECO:0000313" key="11">
    <source>
        <dbReference type="Proteomes" id="UP000002586"/>
    </source>
</evidence>
<dbReference type="InterPro" id="IPR013767">
    <property type="entry name" value="PAS_fold"/>
</dbReference>
<dbReference type="HOGENOM" id="CLU_338269_0_0_5"/>
<evidence type="ECO:0000259" key="7">
    <source>
        <dbReference type="PROSITE" id="PS50109"/>
    </source>
</evidence>
<keyword evidence="6" id="KW-1133">Transmembrane helix</keyword>
<accession>A0L9F0</accession>
<dbReference type="EMBL" id="CP000471">
    <property type="protein sequence ID" value="ABK44593.1"/>
    <property type="molecule type" value="Genomic_DNA"/>
</dbReference>
<keyword evidence="11" id="KW-1185">Reference proteome</keyword>
<keyword evidence="3" id="KW-0808">Transferase</keyword>
<dbReference type="CDD" id="cd16917">
    <property type="entry name" value="HATPase_UhpB-NarQ-NarX-like"/>
    <property type="match status" value="1"/>
</dbReference>
<dbReference type="PROSITE" id="PS50109">
    <property type="entry name" value="HIS_KIN"/>
    <property type="match status" value="1"/>
</dbReference>
<reference evidence="10 11" key="2">
    <citation type="journal article" date="2012" name="Int. J. Syst. Evol. Microbiol.">
        <title>Magnetococcus marinus gen. nov., sp. nov., a marine, magnetotactic bacterium that represents a novel lineage (Magnetococcaceae fam. nov.; Magnetococcales ord. nov.) at the base of the Alphaproteobacteria.</title>
        <authorList>
            <person name="Bazylinski D.A."/>
            <person name="Williams T.J."/>
            <person name="Lefevre C.T."/>
            <person name="Berg R.J."/>
            <person name="Zhang C.L."/>
            <person name="Bowser S.S."/>
            <person name="Dean A.J."/>
            <person name="Beveridge T.J."/>
        </authorList>
    </citation>
    <scope>NUCLEOTIDE SEQUENCE [LARGE SCALE GENOMIC DNA]</scope>
    <source>
        <strain evidence="11">ATCC BAA-1437 / JCM 17883 / MC-1</strain>
    </source>
</reference>
<evidence type="ECO:0000313" key="10">
    <source>
        <dbReference type="EMBL" id="ABK44593.1"/>
    </source>
</evidence>
<dbReference type="InterPro" id="IPR036890">
    <property type="entry name" value="HATPase_C_sf"/>
</dbReference>
<dbReference type="CDD" id="cd00130">
    <property type="entry name" value="PAS"/>
    <property type="match status" value="1"/>
</dbReference>
<dbReference type="eggNOG" id="COG3829">
    <property type="taxonomic scope" value="Bacteria"/>
</dbReference>
<dbReference type="Pfam" id="PF02518">
    <property type="entry name" value="HATPase_c"/>
    <property type="match status" value="1"/>
</dbReference>
<dbReference type="SUPFAM" id="SSF55785">
    <property type="entry name" value="PYP-like sensor domain (PAS domain)"/>
    <property type="match status" value="1"/>
</dbReference>
<dbReference type="PROSITE" id="PS50112">
    <property type="entry name" value="PAS"/>
    <property type="match status" value="1"/>
</dbReference>
<organism evidence="10 11">
    <name type="scientific">Magnetococcus marinus (strain ATCC BAA-1437 / JCM 17883 / MC-1)</name>
    <dbReference type="NCBI Taxonomy" id="156889"/>
    <lineage>
        <taxon>Bacteria</taxon>
        <taxon>Pseudomonadati</taxon>
        <taxon>Pseudomonadota</taxon>
        <taxon>Magnetococcia</taxon>
        <taxon>Magnetococcales</taxon>
        <taxon>Magnetococcaceae</taxon>
        <taxon>Magnetococcus</taxon>
    </lineage>
</organism>
<evidence type="ECO:0000256" key="3">
    <source>
        <dbReference type="ARBA" id="ARBA00022679"/>
    </source>
</evidence>
<evidence type="ECO:0000256" key="1">
    <source>
        <dbReference type="ARBA" id="ARBA00000085"/>
    </source>
</evidence>
<feature type="transmembrane region" description="Helical" evidence="6">
    <location>
        <begin position="20"/>
        <end position="38"/>
    </location>
</feature>
<dbReference type="RefSeq" id="WP_011713721.1">
    <property type="nucleotide sequence ID" value="NC_008576.1"/>
</dbReference>
<protein>
    <recommendedName>
        <fullName evidence="2">histidine kinase</fullName>
        <ecNumber evidence="2">2.7.13.3</ecNumber>
    </recommendedName>
</protein>
<sequence length="841" mass="96791">MNRPNALQLLRFWQQQVPLSLKVLVLLGMVGVISWNVLDHMQNRWANKLFTQQLEDTLERRFSRSLTQLKSYLRQQKKSTQLFVQHAQLVNYLRIHHDWGWGDGESLKIHQTLPPWLPSAPMIRDFTRSASFLLLDENYHMQELFLNGRTDLAKQHLSPALLDYLREGGPSSITQSNGVPLFVVAEPVQDAIGETLGVLALILPLDDRFLIDFTRQFDLEGIQVFVDELNKQVIASSDPHHVPAGSTMQQLAKSYLFVGQDFFNYAFSSEITFHVAALIPRSAVDNLRQQILNTGRTEKVVSTLVFIATFLWILFWLSGKLKRLSQQINLFYEQNLGVHLEVPQRGDQLFALHHLLSRFSQEITRSREGLTQELTERKRTEKLLRESEFRYRNLLENITDWVWELDEYGTFSYSSPRIAYLLGYQPEEIIGKTPHLLVDPTERQQVERLFREIAAQQSPLEIFTSTMLHTKTGRQVILETNGVPFYDHQGRFKGYQGISRDVTLRHNYEASLKQSNQRLQRVLDGLDALVRVTSLDQQENFFINAMAQQHLHILPCTQQTLHMDDTLRQSLCDENALIHPDGEPTRRISGEYFHPTEKSWYAVRVLAIRWVDHRLARLEIITDITEKKALQESLRHLKNKLEIEERKRLGNLLHESICQSLQAIKLGLEMKSLVAEQASISLKDEVGELQDCIGQLRDITTVLRPSFLERMNLEEATRWWCHRLSRNWEGTLDLHTSGNFNELDAEITYNLFRILQEGLTNALKHAQAKVLQIELSHVEGEGFTLVVADDGVGMDLAQTRRTAKGLGLSIIYEQAERLGGTAHFTTAPQQGLIIAVRVPEA</sequence>
<dbReference type="NCBIfam" id="TIGR00229">
    <property type="entry name" value="sensory_box"/>
    <property type="match status" value="1"/>
</dbReference>
<evidence type="ECO:0000259" key="8">
    <source>
        <dbReference type="PROSITE" id="PS50112"/>
    </source>
</evidence>
<dbReference type="InterPro" id="IPR003594">
    <property type="entry name" value="HATPase_dom"/>
</dbReference>
<dbReference type="eggNOG" id="COG4585">
    <property type="taxonomic scope" value="Bacteria"/>
</dbReference>
<dbReference type="InterPro" id="IPR000014">
    <property type="entry name" value="PAS"/>
</dbReference>
<dbReference type="Gene3D" id="3.30.565.10">
    <property type="entry name" value="Histidine kinase-like ATPase, C-terminal domain"/>
    <property type="match status" value="1"/>
</dbReference>
<dbReference type="EC" id="2.7.13.3" evidence="2"/>
<dbReference type="GO" id="GO:0000160">
    <property type="term" value="P:phosphorelay signal transduction system"/>
    <property type="evidence" value="ECO:0007669"/>
    <property type="project" value="UniProtKB-KW"/>
</dbReference>
<keyword evidence="5" id="KW-0902">Two-component regulatory system</keyword>
<reference evidence="11" key="1">
    <citation type="journal article" date="2009" name="Appl. Environ. Microbiol.">
        <title>Complete genome sequence of the chemolithoautotrophic marine magnetotactic coccus strain MC-1.</title>
        <authorList>
            <person name="Schubbe S."/>
            <person name="Williams T.J."/>
            <person name="Xie G."/>
            <person name="Kiss H.E."/>
            <person name="Brettin T.S."/>
            <person name="Martinez D."/>
            <person name="Ross C.A."/>
            <person name="Schuler D."/>
            <person name="Cox B.L."/>
            <person name="Nealson K.H."/>
            <person name="Bazylinski D.A."/>
        </authorList>
    </citation>
    <scope>NUCLEOTIDE SEQUENCE [LARGE SCALE GENOMIC DNA]</scope>
    <source>
        <strain evidence="11">ATCC BAA-1437 / JCM 17883 / MC-1</strain>
    </source>
</reference>
<dbReference type="InterPro" id="IPR035965">
    <property type="entry name" value="PAS-like_dom_sf"/>
</dbReference>
<dbReference type="GO" id="GO:0004673">
    <property type="term" value="F:protein histidine kinase activity"/>
    <property type="evidence" value="ECO:0007669"/>
    <property type="project" value="UniProtKB-EC"/>
</dbReference>
<comment type="catalytic activity">
    <reaction evidence="1">
        <text>ATP + protein L-histidine = ADP + protein N-phospho-L-histidine.</text>
        <dbReference type="EC" id="2.7.13.3"/>
    </reaction>
</comment>
<evidence type="ECO:0000256" key="4">
    <source>
        <dbReference type="ARBA" id="ARBA00022777"/>
    </source>
</evidence>
<dbReference type="SMART" id="SM00091">
    <property type="entry name" value="PAS"/>
    <property type="match status" value="1"/>
</dbReference>
<evidence type="ECO:0000256" key="6">
    <source>
        <dbReference type="SAM" id="Phobius"/>
    </source>
</evidence>
<dbReference type="Pfam" id="PF00989">
    <property type="entry name" value="PAS"/>
    <property type="match status" value="1"/>
</dbReference>
<keyword evidence="4 10" id="KW-0418">Kinase</keyword>
<dbReference type="AlphaFoldDB" id="A0L9F0"/>
<name>A0L9F0_MAGMM</name>
<evidence type="ECO:0000259" key="9">
    <source>
        <dbReference type="PROSITE" id="PS50113"/>
    </source>
</evidence>
<dbReference type="KEGG" id="mgm:Mmc1_2092"/>
<feature type="domain" description="PAS" evidence="8">
    <location>
        <begin position="387"/>
        <end position="457"/>
    </location>
</feature>
<dbReference type="PANTHER" id="PTHR24421:SF10">
    <property type="entry name" value="NITRATE_NITRITE SENSOR PROTEIN NARQ"/>
    <property type="match status" value="1"/>
</dbReference>
<keyword evidence="6" id="KW-0812">Transmembrane</keyword>
<feature type="domain" description="Histidine kinase" evidence="7">
    <location>
        <begin position="751"/>
        <end position="841"/>
    </location>
</feature>
<evidence type="ECO:0000256" key="5">
    <source>
        <dbReference type="ARBA" id="ARBA00023012"/>
    </source>
</evidence>
<dbReference type="InterPro" id="IPR005467">
    <property type="entry name" value="His_kinase_dom"/>
</dbReference>
<feature type="transmembrane region" description="Helical" evidence="6">
    <location>
        <begin position="300"/>
        <end position="319"/>
    </location>
</feature>
<dbReference type="Proteomes" id="UP000002586">
    <property type="component" value="Chromosome"/>
</dbReference>
<evidence type="ECO:0000256" key="2">
    <source>
        <dbReference type="ARBA" id="ARBA00012438"/>
    </source>
</evidence>
<dbReference type="SMART" id="SM00387">
    <property type="entry name" value="HATPase_c"/>
    <property type="match status" value="1"/>
</dbReference>
<dbReference type="GO" id="GO:0006355">
    <property type="term" value="P:regulation of DNA-templated transcription"/>
    <property type="evidence" value="ECO:0007669"/>
    <property type="project" value="InterPro"/>
</dbReference>
<dbReference type="PROSITE" id="PS50113">
    <property type="entry name" value="PAC"/>
    <property type="match status" value="1"/>
</dbReference>
<dbReference type="OrthoDB" id="9778496at2"/>
<dbReference type="SUPFAM" id="SSF55874">
    <property type="entry name" value="ATPase domain of HSP90 chaperone/DNA topoisomerase II/histidine kinase"/>
    <property type="match status" value="1"/>
</dbReference>
<dbReference type="InterPro" id="IPR050482">
    <property type="entry name" value="Sensor_HK_TwoCompSys"/>
</dbReference>
<proteinExistence type="predicted"/>
<feature type="domain" description="PAC" evidence="9">
    <location>
        <begin position="461"/>
        <end position="514"/>
    </location>
</feature>
<dbReference type="STRING" id="156889.Mmc1_2092"/>
<gene>
    <name evidence="10" type="ordered locus">Mmc1_2092</name>
</gene>
<dbReference type="Gene3D" id="3.30.450.20">
    <property type="entry name" value="PAS domain"/>
    <property type="match status" value="1"/>
</dbReference>